<dbReference type="Pfam" id="PF11871">
    <property type="entry name" value="DUF3391"/>
    <property type="match status" value="1"/>
</dbReference>
<feature type="domain" description="HD-GYP" evidence="2">
    <location>
        <begin position="153"/>
        <end position="348"/>
    </location>
</feature>
<dbReference type="PANTHER" id="PTHR43155">
    <property type="entry name" value="CYCLIC DI-GMP PHOSPHODIESTERASE PA4108-RELATED"/>
    <property type="match status" value="1"/>
</dbReference>
<dbReference type="Pfam" id="PF13487">
    <property type="entry name" value="HD_5"/>
    <property type="match status" value="1"/>
</dbReference>
<dbReference type="AlphaFoldDB" id="A0A1P8K9K2"/>
<feature type="region of interest" description="Disordered" evidence="1">
    <location>
        <begin position="81"/>
        <end position="100"/>
    </location>
</feature>
<evidence type="ECO:0000313" key="4">
    <source>
        <dbReference type="Proteomes" id="UP000186110"/>
    </source>
</evidence>
<evidence type="ECO:0000313" key="3">
    <source>
        <dbReference type="EMBL" id="APW42676.1"/>
    </source>
</evidence>
<gene>
    <name evidence="3" type="ORF">RS694_09120</name>
</gene>
<protein>
    <submittedName>
        <fullName evidence="3">Phosphohydrolase</fullName>
    </submittedName>
</protein>
<dbReference type="InterPro" id="IPR003607">
    <property type="entry name" value="HD/PDEase_dom"/>
</dbReference>
<accession>A0A1P8K9K2</accession>
<dbReference type="Proteomes" id="UP000186110">
    <property type="component" value="Chromosome"/>
</dbReference>
<feature type="compositionally biased region" description="Basic and acidic residues" evidence="1">
    <location>
        <begin position="88"/>
        <end position="100"/>
    </location>
</feature>
<dbReference type="PROSITE" id="PS51832">
    <property type="entry name" value="HD_GYP"/>
    <property type="match status" value="1"/>
</dbReference>
<dbReference type="Gene3D" id="1.10.3210.10">
    <property type="entry name" value="Hypothetical protein af1432"/>
    <property type="match status" value="1"/>
</dbReference>
<dbReference type="SUPFAM" id="SSF109604">
    <property type="entry name" value="HD-domain/PDEase-like"/>
    <property type="match status" value="1"/>
</dbReference>
<dbReference type="SMART" id="SM00471">
    <property type="entry name" value="HDc"/>
    <property type="match status" value="1"/>
</dbReference>
<evidence type="ECO:0000256" key="1">
    <source>
        <dbReference type="SAM" id="MobiDB-lite"/>
    </source>
</evidence>
<name>A0A1P8K9K2_9BURK</name>
<dbReference type="STRING" id="1484693.RS694_09120"/>
<dbReference type="InterPro" id="IPR021812">
    <property type="entry name" value="DUF3391"/>
</dbReference>
<evidence type="ECO:0000259" key="2">
    <source>
        <dbReference type="PROSITE" id="PS51832"/>
    </source>
</evidence>
<proteinExistence type="predicted"/>
<sequence>MRKDESDFVDVGQLRIGMYVELDVGWMAHPFPTGSFKISSQKQIETIRGLGLARVRYVPAKSDPDLPHDDATHSLGYNAQASVADAQRQQEQHHEQQLRRQRAELLGAQQRSLVVCEKRFGEATRNYRKTVEQLHSHPQEAAQQCQSMVQNFVCEMLADGDSAIRLLSEAAGDKSSMHPVNVTIVSLLLGKAMGLQETDLVDLGMAAFLHDIGKLNMPDRVRWLEDNFSGAEYKLYQEHVAQSVLVGKSMALSRGALLAIAQHHELIDGSGFPAHIKGEQMSMAARILALVNRYDNLCNPARPAAAMTPHEALALIFAQLKTRFDTVALSAFIRMMGVYPPGSVVQLVDERYAMVVSVNSSRPLRPRIIVHESGVSKDEALILDLEHVPNIGIRRSLKPANLPSAAMDYLSPRQRVCYFFEKAADAPVHEAVA</sequence>
<organism evidence="3 4">
    <name type="scientific">Rhodoferax saidenbachensis</name>
    <dbReference type="NCBI Taxonomy" id="1484693"/>
    <lineage>
        <taxon>Bacteria</taxon>
        <taxon>Pseudomonadati</taxon>
        <taxon>Pseudomonadota</taxon>
        <taxon>Betaproteobacteria</taxon>
        <taxon>Burkholderiales</taxon>
        <taxon>Comamonadaceae</taxon>
        <taxon>Rhodoferax</taxon>
    </lineage>
</organism>
<dbReference type="PANTHER" id="PTHR43155:SF2">
    <property type="entry name" value="CYCLIC DI-GMP PHOSPHODIESTERASE PA4108"/>
    <property type="match status" value="1"/>
</dbReference>
<reference evidence="3 4" key="1">
    <citation type="submission" date="2017-01" db="EMBL/GenBank/DDBJ databases">
        <authorList>
            <person name="Mah S.A."/>
            <person name="Swanson W.J."/>
            <person name="Moy G.W."/>
            <person name="Vacquier V.D."/>
        </authorList>
    </citation>
    <scope>NUCLEOTIDE SEQUENCE [LARGE SCALE GENOMIC DNA]</scope>
    <source>
        <strain evidence="3 4">DSM 22694</strain>
    </source>
</reference>
<keyword evidence="3" id="KW-0378">Hydrolase</keyword>
<dbReference type="eggNOG" id="COG2206">
    <property type="taxonomic scope" value="Bacteria"/>
</dbReference>
<dbReference type="GO" id="GO:0008081">
    <property type="term" value="F:phosphoric diester hydrolase activity"/>
    <property type="evidence" value="ECO:0007669"/>
    <property type="project" value="UniProtKB-ARBA"/>
</dbReference>
<dbReference type="KEGG" id="rsb:RS694_09120"/>
<dbReference type="EMBL" id="CP019239">
    <property type="protein sequence ID" value="APW42676.1"/>
    <property type="molecule type" value="Genomic_DNA"/>
</dbReference>
<dbReference type="InterPro" id="IPR037522">
    <property type="entry name" value="HD_GYP_dom"/>
</dbReference>
<dbReference type="CDD" id="cd00077">
    <property type="entry name" value="HDc"/>
    <property type="match status" value="1"/>
</dbReference>
<dbReference type="RefSeq" id="WP_029707632.1">
    <property type="nucleotide sequence ID" value="NZ_CP019239.1"/>
</dbReference>
<keyword evidence="4" id="KW-1185">Reference proteome</keyword>